<evidence type="ECO:0000256" key="1">
    <source>
        <dbReference type="SAM" id="SignalP"/>
    </source>
</evidence>
<evidence type="ECO:0000313" key="3">
    <source>
        <dbReference type="Proteomes" id="UP000193487"/>
    </source>
</evidence>
<reference evidence="2 3" key="1">
    <citation type="submission" date="2016-01" db="EMBL/GenBank/DDBJ databases">
        <title>The new phylogeny of the genus Mycobacterium.</title>
        <authorList>
            <person name="Tarcisio F."/>
            <person name="Conor M."/>
            <person name="Antonella G."/>
            <person name="Elisabetta G."/>
            <person name="Giulia F.S."/>
            <person name="Sara T."/>
            <person name="Anna F."/>
            <person name="Clotilde B."/>
            <person name="Roberto B."/>
            <person name="Veronica D.S."/>
            <person name="Fabio R."/>
            <person name="Monica P."/>
            <person name="Olivier J."/>
            <person name="Enrico T."/>
            <person name="Nicola S."/>
        </authorList>
    </citation>
    <scope>NUCLEOTIDE SEQUENCE [LARGE SCALE GENOMIC DNA]</scope>
    <source>
        <strain evidence="2 3">DSM 45166</strain>
    </source>
</reference>
<sequence>MRARTPSIAAALAAAAIAAAAPAAGAPNLIGPGDRLDYINPSGTGQFCTIGYAYTGPDRHTYAITAGHCRNSTTGYARDTRTQITGQFVRSVVEPRHNGGADYGLVDFGPNALPSAFINGTPIGVGHPQPRIGQLVCHLGVSSGRHCGTVTAAQGIDQYLTTGMPASIAGDSGGPVWTPATNGYAQIIGIWLGEKDTRTGQHYGRFASLASGLTALDASYSG</sequence>
<organism evidence="2 3">
    <name type="scientific">Mycobacterium kyorinense</name>
    <dbReference type="NCBI Taxonomy" id="487514"/>
    <lineage>
        <taxon>Bacteria</taxon>
        <taxon>Bacillati</taxon>
        <taxon>Actinomycetota</taxon>
        <taxon>Actinomycetes</taxon>
        <taxon>Mycobacteriales</taxon>
        <taxon>Mycobacteriaceae</taxon>
        <taxon>Mycobacterium</taxon>
    </lineage>
</organism>
<dbReference type="InterPro" id="IPR043504">
    <property type="entry name" value="Peptidase_S1_PA_chymotrypsin"/>
</dbReference>
<feature type="signal peptide" evidence="1">
    <location>
        <begin position="1"/>
        <end position="25"/>
    </location>
</feature>
<proteinExistence type="predicted"/>
<dbReference type="SUPFAM" id="SSF50494">
    <property type="entry name" value="Trypsin-like serine proteases"/>
    <property type="match status" value="1"/>
</dbReference>
<dbReference type="AlphaFoldDB" id="A0A1X1Y5J2"/>
<keyword evidence="1" id="KW-0732">Signal</keyword>
<dbReference type="EMBL" id="LQPE01000063">
    <property type="protein sequence ID" value="ORW06392.1"/>
    <property type="molecule type" value="Genomic_DNA"/>
</dbReference>
<dbReference type="Gene3D" id="2.40.10.10">
    <property type="entry name" value="Trypsin-like serine proteases"/>
    <property type="match status" value="2"/>
</dbReference>
<dbReference type="InterPro" id="IPR009003">
    <property type="entry name" value="Peptidase_S1_PA"/>
</dbReference>
<feature type="chain" id="PRO_5010864496" description="Serine protease" evidence="1">
    <location>
        <begin position="26"/>
        <end position="222"/>
    </location>
</feature>
<protein>
    <recommendedName>
        <fullName evidence="4">Serine protease</fullName>
    </recommendedName>
</protein>
<evidence type="ECO:0008006" key="4">
    <source>
        <dbReference type="Google" id="ProtNLM"/>
    </source>
</evidence>
<dbReference type="OrthoDB" id="4698860at2"/>
<accession>A0A1X1Y5J2</accession>
<dbReference type="Proteomes" id="UP000193487">
    <property type="component" value="Unassembled WGS sequence"/>
</dbReference>
<evidence type="ECO:0000313" key="2">
    <source>
        <dbReference type="EMBL" id="ORW06392.1"/>
    </source>
</evidence>
<name>A0A1X1Y5J2_9MYCO</name>
<dbReference type="RefSeq" id="WP_085241187.1">
    <property type="nucleotide sequence ID" value="NZ_LQPE01000063.1"/>
</dbReference>
<comment type="caution">
    <text evidence="2">The sequence shown here is derived from an EMBL/GenBank/DDBJ whole genome shotgun (WGS) entry which is preliminary data.</text>
</comment>
<keyword evidence="3" id="KW-1185">Reference proteome</keyword>
<gene>
    <name evidence="2" type="ORF">AWC14_25685</name>
</gene>